<dbReference type="AlphaFoldDB" id="A0A1J6I0Y7"/>
<sequence>MRRRRIVLSVVSLAAILSGVAAIAFTGGFRLNLTPSEPAGLWRIEPLYRAVARGDLVFICPPRTASFEEARRRGYLRWGSCSGGVAPLIKTVAALPGQRVEIGKIVVIDGAELPGSDLRTNDGEGRTIRPYAGGVVPAGHLYLHSTYASSYDSRYFGPVPDSGLLGLALPVLVFDP</sequence>
<organism evidence="7 8">
    <name type="scientific">Brucella cytisi</name>
    <dbReference type="NCBI Taxonomy" id="407152"/>
    <lineage>
        <taxon>Bacteria</taxon>
        <taxon>Pseudomonadati</taxon>
        <taxon>Pseudomonadota</taxon>
        <taxon>Alphaproteobacteria</taxon>
        <taxon>Hyphomicrobiales</taxon>
        <taxon>Brucellaceae</taxon>
        <taxon>Brucella/Ochrobactrum group</taxon>
        <taxon>Brucella</taxon>
    </lineage>
</organism>
<evidence type="ECO:0000256" key="2">
    <source>
        <dbReference type="ARBA" id="ARBA00005849"/>
    </source>
</evidence>
<dbReference type="NCBIfam" id="NF010412">
    <property type="entry name" value="PRK13838.1"/>
    <property type="match status" value="1"/>
</dbReference>
<keyword evidence="5" id="KW-0184">Conjugation</keyword>
<proteinExistence type="inferred from homology"/>
<dbReference type="NCBIfam" id="TIGR02771">
    <property type="entry name" value="TraF_Ti"/>
    <property type="match status" value="1"/>
</dbReference>
<dbReference type="RefSeq" id="WP_071630998.1">
    <property type="nucleotide sequence ID" value="NZ_MOEC01000005.1"/>
</dbReference>
<keyword evidence="8" id="KW-1185">Reference proteome</keyword>
<name>A0A1J6I0Y7_9HYPH</name>
<evidence type="ECO:0000313" key="8">
    <source>
        <dbReference type="Proteomes" id="UP000182985"/>
    </source>
</evidence>
<comment type="subcellular location">
    <subcellularLocation>
        <location evidence="1">Periplasm</location>
    </subcellularLocation>
</comment>
<dbReference type="InterPro" id="IPR036286">
    <property type="entry name" value="LexA/Signal_pep-like_sf"/>
</dbReference>
<dbReference type="OrthoDB" id="5360818at2"/>
<gene>
    <name evidence="7" type="ORF">BLA27_06550</name>
</gene>
<comment type="caution">
    <text evidence="7">The sequence shown here is derived from an EMBL/GenBank/DDBJ whole genome shotgun (WGS) entry which is preliminary data.</text>
</comment>
<dbReference type="GO" id="GO:0006465">
    <property type="term" value="P:signal peptide processing"/>
    <property type="evidence" value="ECO:0007669"/>
    <property type="project" value="InterPro"/>
</dbReference>
<dbReference type="SUPFAM" id="SSF51306">
    <property type="entry name" value="LexA/Signal peptidase"/>
    <property type="match status" value="1"/>
</dbReference>
<dbReference type="Pfam" id="PF10502">
    <property type="entry name" value="Peptidase_S26"/>
    <property type="match status" value="1"/>
</dbReference>
<dbReference type="InterPro" id="IPR019533">
    <property type="entry name" value="Peptidase_S26"/>
</dbReference>
<reference evidence="7 8" key="1">
    <citation type="submission" date="2016-10" db="EMBL/GenBank/DDBJ databases">
        <title>The Draft Genome Sequence of the Potato Rhizosphere Bacteria Ochrobactrum sp. IPA7.2.</title>
        <authorList>
            <person name="Gogoleva N.E."/>
            <person name="Khlopko Y.A."/>
            <person name="Burygin G.L."/>
            <person name="Plotnikov A.O."/>
        </authorList>
    </citation>
    <scope>NUCLEOTIDE SEQUENCE [LARGE SCALE GENOMIC DNA]</scope>
    <source>
        <strain evidence="7 8">IPA7.2</strain>
    </source>
</reference>
<dbReference type="Gene3D" id="2.10.109.10">
    <property type="entry name" value="Umud Fragment, subunit A"/>
    <property type="match status" value="1"/>
</dbReference>
<dbReference type="GO" id="GO:0042597">
    <property type="term" value="C:periplasmic space"/>
    <property type="evidence" value="ECO:0007669"/>
    <property type="project" value="UniProtKB-SubCell"/>
</dbReference>
<feature type="domain" description="Peptidase S26" evidence="6">
    <location>
        <begin position="10"/>
        <end position="169"/>
    </location>
</feature>
<evidence type="ECO:0000259" key="6">
    <source>
        <dbReference type="Pfam" id="PF10502"/>
    </source>
</evidence>
<protein>
    <submittedName>
        <fullName evidence="7">Conjugative transfer signal peptidase TraF</fullName>
    </submittedName>
</protein>
<evidence type="ECO:0000313" key="7">
    <source>
        <dbReference type="EMBL" id="OIS94183.1"/>
    </source>
</evidence>
<keyword evidence="4" id="KW-0574">Periplasm</keyword>
<keyword evidence="3" id="KW-0732">Signal</keyword>
<dbReference type="Proteomes" id="UP000182985">
    <property type="component" value="Unassembled WGS sequence"/>
</dbReference>
<dbReference type="InterPro" id="IPR014139">
    <property type="entry name" value="Peptidase_S26C_TraF"/>
</dbReference>
<evidence type="ECO:0000256" key="5">
    <source>
        <dbReference type="ARBA" id="ARBA00022971"/>
    </source>
</evidence>
<dbReference type="EMBL" id="MOEC01000005">
    <property type="protein sequence ID" value="OIS94183.1"/>
    <property type="molecule type" value="Genomic_DNA"/>
</dbReference>
<comment type="similarity">
    <text evidence="2">Belongs to the peptidase S26C family.</text>
</comment>
<evidence type="ECO:0000256" key="3">
    <source>
        <dbReference type="ARBA" id="ARBA00022729"/>
    </source>
</evidence>
<dbReference type="GO" id="GO:0004252">
    <property type="term" value="F:serine-type endopeptidase activity"/>
    <property type="evidence" value="ECO:0007669"/>
    <property type="project" value="InterPro"/>
</dbReference>
<evidence type="ECO:0000256" key="1">
    <source>
        <dbReference type="ARBA" id="ARBA00004418"/>
    </source>
</evidence>
<accession>A0A1J6I0Y7</accession>
<evidence type="ECO:0000256" key="4">
    <source>
        <dbReference type="ARBA" id="ARBA00022764"/>
    </source>
</evidence>